<feature type="region of interest" description="Disordered" evidence="1">
    <location>
        <begin position="204"/>
        <end position="233"/>
    </location>
</feature>
<feature type="compositionally biased region" description="Polar residues" evidence="1">
    <location>
        <begin position="204"/>
        <end position="213"/>
    </location>
</feature>
<dbReference type="InterPro" id="IPR035892">
    <property type="entry name" value="C2_domain_sf"/>
</dbReference>
<evidence type="ECO:0000256" key="1">
    <source>
        <dbReference type="SAM" id="MobiDB-lite"/>
    </source>
</evidence>
<feature type="domain" description="C2" evidence="2">
    <location>
        <begin position="380"/>
        <end position="502"/>
    </location>
</feature>
<sequence>MAEEKKGTDTMKELRDWLVTKCRLPGFSTSFDRGDNSRGNGRSGSCDRGGHSGGMVNCQQQQFTANVVTPRTIPQFVIPGSNDSSRQPSIGSNDDLHSHSSGDPSVNSWSASTSPGVSPRSSFSALAAPENTLVRIRSAPVSPRRDSHGFLRDFGIRSMSNLPHVQVDQAAPTTNGHHTTKSFRSNSGGTLATLGAPVIPSVSQRKGSLTIPGSESRPRHSRRMHRSSQDFYSEDRNVSSDLLHVNHLTAEYRGTYSGLTDKNEYLPMKESFRRSKRYYRRRSSLVTSDVMRLLYHQHSADSTNSPNGSPYHSRGRKQLAPIDPLQDKRHSSPEVSVTEAKQSSEEKHSGLEKAKSNSLANLASHAAATQTEPCAKTVTERGDIKFSFQYFPATKRLKVIIIRAEGLRFPEKPDLVLNPFMKICLMPGKLQKQSSEPAKQTCAPMLNKEFFFTDLNLEEMKNLRLRIMAFHKAHHLKLPEYLGEVNVPLSNYDLLMENRMWNDLHFKPYKKDLGHLQVELLLDSRLARLLVGVSQARGLPSHHLTGAPEYPRLTAVMLYTHQLWWTKLGTVAAARLLNNLDCVNSDTYRGPFMMGYGGSFTEITINTRSKALSLTRIVFEVHDRDRLRGDPLIGHVMMGQGSTEESVMEHWDEAMVGNGRKICRWHYIMEKGETHDV</sequence>
<keyword evidence="3" id="KW-1185">Reference proteome</keyword>
<feature type="region of interest" description="Disordered" evidence="1">
    <location>
        <begin position="28"/>
        <end position="48"/>
    </location>
</feature>
<gene>
    <name evidence="4" type="primary">LOC101857238</name>
</gene>
<feature type="region of interest" description="Disordered" evidence="1">
    <location>
        <begin position="75"/>
        <end position="123"/>
    </location>
</feature>
<feature type="compositionally biased region" description="Polar residues" evidence="1">
    <location>
        <begin position="81"/>
        <end position="92"/>
    </location>
</feature>
<evidence type="ECO:0000259" key="2">
    <source>
        <dbReference type="PROSITE" id="PS50004"/>
    </source>
</evidence>
<dbReference type="GeneID" id="101857238"/>
<dbReference type="RefSeq" id="XP_005094380.1">
    <property type="nucleotide sequence ID" value="XM_005094323.1"/>
</dbReference>
<feature type="compositionally biased region" description="Polar residues" evidence="1">
    <location>
        <begin position="101"/>
        <end position="123"/>
    </location>
</feature>
<name>A0ABM0JIG7_APLCA</name>
<dbReference type="SUPFAM" id="SSF49562">
    <property type="entry name" value="C2 domain (Calcium/lipid-binding domain, CaLB)"/>
    <property type="match status" value="2"/>
</dbReference>
<proteinExistence type="predicted"/>
<dbReference type="SMART" id="SM00239">
    <property type="entry name" value="C2"/>
    <property type="match status" value="1"/>
</dbReference>
<organism evidence="3 4">
    <name type="scientific">Aplysia californica</name>
    <name type="common">California sea hare</name>
    <dbReference type="NCBI Taxonomy" id="6500"/>
    <lineage>
        <taxon>Eukaryota</taxon>
        <taxon>Metazoa</taxon>
        <taxon>Spiralia</taxon>
        <taxon>Lophotrochozoa</taxon>
        <taxon>Mollusca</taxon>
        <taxon>Gastropoda</taxon>
        <taxon>Heterobranchia</taxon>
        <taxon>Euthyneura</taxon>
        <taxon>Tectipleura</taxon>
        <taxon>Aplysiida</taxon>
        <taxon>Aplysioidea</taxon>
        <taxon>Aplysiidae</taxon>
        <taxon>Aplysia</taxon>
    </lineage>
</organism>
<evidence type="ECO:0000313" key="3">
    <source>
        <dbReference type="Proteomes" id="UP000694888"/>
    </source>
</evidence>
<dbReference type="PROSITE" id="PS50004">
    <property type="entry name" value="C2"/>
    <property type="match status" value="1"/>
</dbReference>
<feature type="compositionally biased region" description="Basic and acidic residues" evidence="1">
    <location>
        <begin position="342"/>
        <end position="355"/>
    </location>
</feature>
<dbReference type="Gene3D" id="2.60.40.150">
    <property type="entry name" value="C2 domain"/>
    <property type="match status" value="2"/>
</dbReference>
<dbReference type="PANTHER" id="PTHR46291">
    <property type="entry name" value="C2 DOMAIN-CONTAINING PROTEIN"/>
    <property type="match status" value="1"/>
</dbReference>
<reference evidence="4" key="1">
    <citation type="submission" date="2025-08" db="UniProtKB">
        <authorList>
            <consortium name="RefSeq"/>
        </authorList>
    </citation>
    <scope>IDENTIFICATION</scope>
</reference>
<dbReference type="InterPro" id="IPR043549">
    <property type="entry name" value="C2C4C/C2C4D"/>
</dbReference>
<protein>
    <submittedName>
        <fullName evidence="4">C2 calcium-dependent domain-containing protein 4C</fullName>
    </submittedName>
</protein>
<evidence type="ECO:0000313" key="4">
    <source>
        <dbReference type="RefSeq" id="XP_005094380.1"/>
    </source>
</evidence>
<feature type="region of interest" description="Disordered" evidence="1">
    <location>
        <begin position="322"/>
        <end position="364"/>
    </location>
</feature>
<dbReference type="InterPro" id="IPR000008">
    <property type="entry name" value="C2_dom"/>
</dbReference>
<feature type="compositionally biased region" description="Low complexity" evidence="1">
    <location>
        <begin position="37"/>
        <end position="46"/>
    </location>
</feature>
<dbReference type="Proteomes" id="UP000694888">
    <property type="component" value="Unplaced"/>
</dbReference>
<accession>A0ABM0JIG7</accession>
<dbReference type="Pfam" id="PF00168">
    <property type="entry name" value="C2"/>
    <property type="match status" value="2"/>
</dbReference>
<dbReference type="PANTHER" id="PTHR46291:SF4">
    <property type="entry name" value="C2 CALCIUM-DEPENDENT DOMAIN-CONTAINING PROTEIN 4C-LIKE"/>
    <property type="match status" value="1"/>
</dbReference>